<sequence>MRAKLWWARHRAVWVRVALLVAAALIAQLGITTSALATTPAAVAAGVAPKPALGHPVPVTEVKAKAAPRPKQPKNYTATATRFPASTAGTVPLKQTAKGQAAGSPVWGQAVPDKKGGYSGPSSLGVKVLGHSAATAVGVSGLLAQVTPAGSGRGPVRVGVDYSSFAQAYGGDYASRLHLVSLPACALTTPQLAGCRVQTPLVTANDASAKSLSATVTLGTAGTPATPAAASVSTALAGKAAPLVAAQSGAMVIAATASVSSGDGGGAGGQFGVTSLKPSGSWSAGSSSGSFDYSYPITVAPAISALAPTIGLSYDSGSVDGQTASTQSQSSWIGDGWSMADSFIEQSFVTCGDDPEGVTLPAADKTGDMCYDGPLLTLSLNGTTTQLIWDATKGTGGTWKPANDDGDVVKHVTNSNNGSGTYNTDYWTVTDRSGTVYSFGRNQLPGWTSGKPTTKSVDYEPVYSANPGDPCNSTSGFTASVCTMAYRWHLDYVTDLRGGAMSYYYGQDTNYYAEDNGAHTNIPYIRDSHLDHIDYGFTDGNAYGTIPEKVVLTPGERCVSGTCDPLNSTNAHNWPDVPFDLICAQGATCTSYGPAFFSTLRLTKIETEQWNGTKYNTVDSWALNQLIPTTGTFNTSTLWLSSITHTGDDTTAGGPAVTLPVVSFTPTMLANRVNFTTGVGAGLGPLNRYRIGAITTETGSVISVKYELNNPCTASGIASLTPSTNTSSCFPVVWATSGAPYTDWFNKYVVQSVSQSDPSGGSAGLYTAYTYPGTGAWHYDDNDLVQAKYRTYGQWRGFGDVITRTGQGTDPLTESENWYYRGMDGDWLSSTSTRSVSLTDSQGGKHTDSDQLAGNLLETATYTYNGGPVDNSTINSYWVSAPTLTRARSGMPALTANTVGQVETWNRQALTDTSPTTWRTTESDTTFDTDPSSPTFGMELYSYSHGDLALAGTAKSQETCTRTVYAPANTALNLVGLVAETETDDKPCGGTSPGGSSAPTAAQVNALTAPTGLNKATDVVSDDRTFYDNPTMATTWPQPTSPTWPQAAPTLGDDSVEQDATGYNGSAFTYKTKTATVYDAYGRPTKAYDANGNRTDTAYTTTAWLTTTGVKATNALGQSATSVLDPERELTLSSIDINGITTTSHSDGLGRTLAVWKSSRATSLPANELFNYSFPAAGVTAPVVVTSQQMNEESGYSTSTTLYDALLRVRQTQTQAVTSGSTGRVISDSFYDTHGWIYKTNANYLDPLANPGSTLVTVADNKADQQTLTSHDGQGRPTVVTGLDDSQVKEQSFTQYFGDRTVTMPPTGAPAGAVVVDALGRTTEKDQYATAPAVSTSLQGGFTTATITGGTTQATKYTFNAQGLAYQTIDPAGDTWSTGYDFLGDPVSKTDPDAGSTPAGSPMLYDAVGNILQSTDSAGHTLSYTYDALNRKTAEYDATVANQSSSNQVASWTYDNSNNAVAGMTYPIGQLTTQTSTTPDGTFTTQAQGFNIFGESTGETYTVPGSTALAGTYTYKHSYTPTTGLPKSTLVPAAGGMAQEILTTGYSAYRGLDEPSTLSGTNGYVQNISYTALGQVAQEVIGSATNKATVSDSYDPHTGRLTDQNVVNTAVSSTPLDDTSNTYDASGNVTSQTDVRNGTTTETQCYGYDGLDRLSSAWTTSSTASSCSTQPTSANVTSTVGDGVSGSAYWTSWTYDALGQTKTQVQHSLTGATDTTTTDTYGGSAAGCPTSGGVHTLATSTVTGASSSASTYCYNGLGSTTSRTTAAGQQSLTWNDEGQLRSATTGTSTTTYDYDATGAVIERADPGSTTLFLPNQQITLNTTTNILTNLRAYALPGGGQAVASNVAYGFTLTDQHGSGTVSLDSTAKNPSWQQYTPYGAPRGPTPGGSWLDPNGFLDKPQDASDGLTTVGARQYDTTLGRFISLDPVFEADPQQANGYTYASSNPVTFSDPTGLDNWWADPTMNVPVVKGAPPISQSLAEDQGFGALCTAENCSHYDPKKAAADRSRAAAEAAAARAAEKARAAAEAKARAQAAAAHRHCSWYDVTCQVQVHAAAILEAALVVAAVAAVVVICVVAPEVAIAAAGAFGEAALGGATLEMATVAGVAAGISTAASGAGLTTLAVGAAVVANLAGAASFAVGGGRGSGGTGVKDAARAAADDASDNAVSSKLRPAVAEALRLPSGKVYSAGSVRGQAPVLHPVVQDILDAIPTTEQGDAHGRCGLAICVSNALTDGYDPTGSSAAAATVRGDKTADKHGLLVGPCDSCVALEDAFDISFEGVYGDDK</sequence>
<dbReference type="Pfam" id="PF14431">
    <property type="entry name" value="YwqJ-deaminase"/>
    <property type="match status" value="1"/>
</dbReference>
<dbReference type="InterPro" id="IPR022385">
    <property type="entry name" value="Rhs_assc_core"/>
</dbReference>
<feature type="signal peptide" evidence="1">
    <location>
        <begin position="1"/>
        <end position="37"/>
    </location>
</feature>
<proteinExistence type="predicted"/>
<evidence type="ECO:0000256" key="1">
    <source>
        <dbReference type="SAM" id="SignalP"/>
    </source>
</evidence>
<dbReference type="Proteomes" id="UP001592530">
    <property type="component" value="Unassembled WGS sequence"/>
</dbReference>
<dbReference type="NCBIfam" id="TIGR01643">
    <property type="entry name" value="YD_repeat_2x"/>
    <property type="match status" value="2"/>
</dbReference>
<dbReference type="RefSeq" id="WP_380550372.1">
    <property type="nucleotide sequence ID" value="NZ_JBHEZY010000002.1"/>
</dbReference>
<reference evidence="2 3" key="1">
    <citation type="submission" date="2024-09" db="EMBL/GenBank/DDBJ databases">
        <authorList>
            <person name="Lee S.D."/>
        </authorList>
    </citation>
    <scope>NUCLEOTIDE SEQUENCE [LARGE SCALE GENOMIC DNA]</scope>
    <source>
        <strain evidence="2 3">N1-3</strain>
    </source>
</reference>
<dbReference type="InterPro" id="IPR031325">
    <property type="entry name" value="RHS_repeat"/>
</dbReference>
<gene>
    <name evidence="2" type="ORF">ACEZDB_08060</name>
</gene>
<comment type="caution">
    <text evidence="2">The sequence shown here is derived from an EMBL/GenBank/DDBJ whole genome shotgun (WGS) entry which is preliminary data.</text>
</comment>
<dbReference type="PANTHER" id="PTHR32305:SF17">
    <property type="entry name" value="TRNA NUCLEASE WAPA"/>
    <property type="match status" value="1"/>
</dbReference>
<dbReference type="InterPro" id="IPR006530">
    <property type="entry name" value="YD"/>
</dbReference>
<dbReference type="Pfam" id="PF05593">
    <property type="entry name" value="RHS_repeat"/>
    <property type="match status" value="2"/>
</dbReference>
<keyword evidence="1" id="KW-0732">Signal</keyword>
<name>A0ABV6WX51_9ACTN</name>
<feature type="chain" id="PRO_5045612578" evidence="1">
    <location>
        <begin position="38"/>
        <end position="2286"/>
    </location>
</feature>
<dbReference type="NCBIfam" id="TIGR03696">
    <property type="entry name" value="Rhs_assc_core"/>
    <property type="match status" value="1"/>
</dbReference>
<dbReference type="PANTHER" id="PTHR32305">
    <property type="match status" value="1"/>
</dbReference>
<organism evidence="2 3">
    <name type="scientific">Streptacidiphilus alkalitolerans</name>
    <dbReference type="NCBI Taxonomy" id="3342712"/>
    <lineage>
        <taxon>Bacteria</taxon>
        <taxon>Bacillati</taxon>
        <taxon>Actinomycetota</taxon>
        <taxon>Actinomycetes</taxon>
        <taxon>Kitasatosporales</taxon>
        <taxon>Streptomycetaceae</taxon>
        <taxon>Streptacidiphilus</taxon>
    </lineage>
</organism>
<dbReference type="Gene3D" id="2.180.10.10">
    <property type="entry name" value="RHS repeat-associated core"/>
    <property type="match status" value="1"/>
</dbReference>
<dbReference type="EMBL" id="JBHEZY010000002">
    <property type="protein sequence ID" value="MFC1430617.1"/>
    <property type="molecule type" value="Genomic_DNA"/>
</dbReference>
<protein>
    <submittedName>
        <fullName evidence="2">RHS repeat-associated core domain-containing protein</fullName>
    </submittedName>
</protein>
<evidence type="ECO:0000313" key="2">
    <source>
        <dbReference type="EMBL" id="MFC1430617.1"/>
    </source>
</evidence>
<dbReference type="InterPro" id="IPR050708">
    <property type="entry name" value="T6SS_VgrG/RHS"/>
</dbReference>
<evidence type="ECO:0000313" key="3">
    <source>
        <dbReference type="Proteomes" id="UP001592530"/>
    </source>
</evidence>
<dbReference type="InterPro" id="IPR025968">
    <property type="entry name" value="YwqJ_deaminase"/>
</dbReference>
<accession>A0ABV6WX51</accession>